<keyword evidence="3" id="KW-1185">Reference proteome</keyword>
<proteinExistence type="predicted"/>
<sequence length="128" mass="15184">MVLLAETTVVTVFWFLLVAFLVVAGFTWHFRRSRQLLENWAERNGYEILEAEYRHMFKGPFFFRSTRDQTVYRVTVRDKAGVHRGWVRCGGWFFGLMTDKAEVRWDEPEAVKAAAPREDLMADRWFDA</sequence>
<dbReference type="AlphaFoldDB" id="A0A5B9W6F4"/>
<reference evidence="2 3" key="1">
    <citation type="submission" date="2019-08" db="EMBL/GenBank/DDBJ databases">
        <title>Deep-cultivation of Planctomycetes and their phenomic and genomic characterization uncovers novel biology.</title>
        <authorList>
            <person name="Wiegand S."/>
            <person name="Jogler M."/>
            <person name="Boedeker C."/>
            <person name="Pinto D."/>
            <person name="Vollmers J."/>
            <person name="Rivas-Marin E."/>
            <person name="Kohn T."/>
            <person name="Peeters S.H."/>
            <person name="Heuer A."/>
            <person name="Rast P."/>
            <person name="Oberbeckmann S."/>
            <person name="Bunk B."/>
            <person name="Jeske O."/>
            <person name="Meyerdierks A."/>
            <person name="Storesund J.E."/>
            <person name="Kallscheuer N."/>
            <person name="Luecker S."/>
            <person name="Lage O.M."/>
            <person name="Pohl T."/>
            <person name="Merkel B.J."/>
            <person name="Hornburger P."/>
            <person name="Mueller R.-W."/>
            <person name="Bruemmer F."/>
            <person name="Labrenz M."/>
            <person name="Spormann A.M."/>
            <person name="Op den Camp H."/>
            <person name="Overmann J."/>
            <person name="Amann R."/>
            <person name="Jetten M.S.M."/>
            <person name="Mascher T."/>
            <person name="Medema M.H."/>
            <person name="Devos D.P."/>
            <person name="Kaster A.-K."/>
            <person name="Ovreas L."/>
            <person name="Rohde M."/>
            <person name="Galperin M.Y."/>
            <person name="Jogler C."/>
        </authorList>
    </citation>
    <scope>NUCLEOTIDE SEQUENCE [LARGE SCALE GENOMIC DNA]</scope>
    <source>
        <strain evidence="2 3">OJF2</strain>
    </source>
</reference>
<evidence type="ECO:0000313" key="2">
    <source>
        <dbReference type="EMBL" id="QEH35739.1"/>
    </source>
</evidence>
<keyword evidence="1" id="KW-0812">Transmembrane</keyword>
<keyword evidence="1" id="KW-0472">Membrane</keyword>
<evidence type="ECO:0008006" key="4">
    <source>
        <dbReference type="Google" id="ProtNLM"/>
    </source>
</evidence>
<gene>
    <name evidence="2" type="ORF">OJF2_42960</name>
</gene>
<dbReference type="KEGG" id="agv:OJF2_42960"/>
<name>A0A5B9W6F4_9BACT</name>
<dbReference type="EMBL" id="CP042997">
    <property type="protein sequence ID" value="QEH35739.1"/>
    <property type="molecule type" value="Genomic_DNA"/>
</dbReference>
<evidence type="ECO:0000313" key="3">
    <source>
        <dbReference type="Proteomes" id="UP000324233"/>
    </source>
</evidence>
<keyword evidence="1" id="KW-1133">Transmembrane helix</keyword>
<dbReference type="Proteomes" id="UP000324233">
    <property type="component" value="Chromosome"/>
</dbReference>
<dbReference type="RefSeq" id="WP_148595497.1">
    <property type="nucleotide sequence ID" value="NZ_CP042997.1"/>
</dbReference>
<dbReference type="OrthoDB" id="5953407at2"/>
<organism evidence="2 3">
    <name type="scientific">Aquisphaera giovannonii</name>
    <dbReference type="NCBI Taxonomy" id="406548"/>
    <lineage>
        <taxon>Bacteria</taxon>
        <taxon>Pseudomonadati</taxon>
        <taxon>Planctomycetota</taxon>
        <taxon>Planctomycetia</taxon>
        <taxon>Isosphaerales</taxon>
        <taxon>Isosphaeraceae</taxon>
        <taxon>Aquisphaera</taxon>
    </lineage>
</organism>
<evidence type="ECO:0000256" key="1">
    <source>
        <dbReference type="SAM" id="Phobius"/>
    </source>
</evidence>
<accession>A0A5B9W6F4</accession>
<protein>
    <recommendedName>
        <fullName evidence="4">DUF3301 domain-containing protein</fullName>
    </recommendedName>
</protein>
<feature type="transmembrane region" description="Helical" evidence="1">
    <location>
        <begin position="12"/>
        <end position="30"/>
    </location>
</feature>